<accession>A0A6J4R240</accession>
<dbReference type="EMBL" id="CADCVG010000073">
    <property type="protein sequence ID" value="CAA9456814.1"/>
    <property type="molecule type" value="Genomic_DNA"/>
</dbReference>
<evidence type="ECO:0000256" key="2">
    <source>
        <dbReference type="SAM" id="Phobius"/>
    </source>
</evidence>
<feature type="transmembrane region" description="Helical" evidence="2">
    <location>
        <begin position="249"/>
        <end position="268"/>
    </location>
</feature>
<keyword evidence="4" id="KW-0378">Hydrolase</keyword>
<dbReference type="SMART" id="SM00471">
    <property type="entry name" value="HDc"/>
    <property type="match status" value="1"/>
</dbReference>
<dbReference type="PANTHER" id="PTHR36442">
    <property type="entry name" value="CYCLIC-DI-AMP PHOSPHODIESTERASE PGPH"/>
    <property type="match status" value="1"/>
</dbReference>
<dbReference type="GO" id="GO:0016787">
    <property type="term" value="F:hydrolase activity"/>
    <property type="evidence" value="ECO:0007669"/>
    <property type="project" value="UniProtKB-KW"/>
</dbReference>
<evidence type="ECO:0000313" key="4">
    <source>
        <dbReference type="EMBL" id="CAA9456814.1"/>
    </source>
</evidence>
<protein>
    <submittedName>
        <fullName evidence="4">Membrane protein containing HD superfamily hydrolase domain, YQFF ortholog</fullName>
    </submittedName>
</protein>
<dbReference type="InterPro" id="IPR006674">
    <property type="entry name" value="HD_domain"/>
</dbReference>
<organism evidence="4">
    <name type="scientific">uncultured Rubrobacteraceae bacterium</name>
    <dbReference type="NCBI Taxonomy" id="349277"/>
    <lineage>
        <taxon>Bacteria</taxon>
        <taxon>Bacillati</taxon>
        <taxon>Actinomycetota</taxon>
        <taxon>Rubrobacteria</taxon>
        <taxon>Rubrobacterales</taxon>
        <taxon>Rubrobacteraceae</taxon>
        <taxon>environmental samples</taxon>
    </lineage>
</organism>
<keyword evidence="2" id="KW-0812">Transmembrane</keyword>
<dbReference type="Pfam" id="PF07698">
    <property type="entry name" value="7TM-7TMR_HD"/>
    <property type="match status" value="1"/>
</dbReference>
<dbReference type="InterPro" id="IPR011621">
    <property type="entry name" value="Metal-dep_PHydrolase_7TM_intra"/>
</dbReference>
<dbReference type="InterPro" id="IPR003607">
    <property type="entry name" value="HD/PDEase_dom"/>
</dbReference>
<feature type="transmembrane region" description="Helical" evidence="2">
    <location>
        <begin position="89"/>
        <end position="108"/>
    </location>
</feature>
<feature type="region of interest" description="Disordered" evidence="1">
    <location>
        <begin position="1"/>
        <end position="39"/>
    </location>
</feature>
<dbReference type="Gene3D" id="1.10.3210.10">
    <property type="entry name" value="Hypothetical protein af1432"/>
    <property type="match status" value="1"/>
</dbReference>
<dbReference type="PROSITE" id="PS51831">
    <property type="entry name" value="HD"/>
    <property type="match status" value="1"/>
</dbReference>
<gene>
    <name evidence="4" type="ORF">AVDCRST_MAG14-1751</name>
</gene>
<dbReference type="NCBIfam" id="TIGR00277">
    <property type="entry name" value="HDIG"/>
    <property type="match status" value="1"/>
</dbReference>
<dbReference type="SUPFAM" id="SSF109604">
    <property type="entry name" value="HD-domain/PDEase-like"/>
    <property type="match status" value="1"/>
</dbReference>
<feature type="transmembrane region" description="Helical" evidence="2">
    <location>
        <begin position="59"/>
        <end position="77"/>
    </location>
</feature>
<dbReference type="InterPro" id="IPR006675">
    <property type="entry name" value="HDIG_dom"/>
</dbReference>
<feature type="domain" description="HD" evidence="3">
    <location>
        <begin position="301"/>
        <end position="447"/>
    </location>
</feature>
<sequence>MSEENGAPDREAPASVPAGMNADASTNGSPARKAEEFHRPPSRLEKLRARLEGMPRRRFYVGLILVIWASLTLLIGVDLRPFTPNPWTMFLGVGIVVATEMWVIWYFLERFGKKILRANALIRILLAASLLILFTALARVFVLLSLPPYLIPLAGLSILGTILLGPRLMFVMVVITSVNVGIIADSDFSLTSALLLTSGFAIYTVLRVGPRIELLRAGLLIALVSGIVMFAVALIGGGSLRSAAELGGIGLANGLLSLMLAMVLLPLLENAFNILTPQKLLELADTGNPLLQKLLRGAPGTFTHSMQVGELSRNAAERIGADSLLARVGAYYHDVGKLEHPNYFIENQISRMNPHATLTPVLSARIIKRHVKDGVYLGREWNLPQEVLAMIAEHHGTTRIEYFYRKALQDAVANSASVNETDFRYTGPRPKSKEAGILMLADSIEATVKSLEKPTPKRIRDIVSSTIRGKLEDGQFDECELTMHEIHETGEAILEALIGFIGPRIEYPEAPAEKAPPSPTP</sequence>
<evidence type="ECO:0000259" key="3">
    <source>
        <dbReference type="PROSITE" id="PS51831"/>
    </source>
</evidence>
<proteinExistence type="predicted"/>
<dbReference type="PANTHER" id="PTHR36442:SF1">
    <property type="entry name" value="CYCLIC-DI-AMP PHOSPHODIESTERASE PGPH"/>
    <property type="match status" value="1"/>
</dbReference>
<dbReference type="Pfam" id="PF01966">
    <property type="entry name" value="HD"/>
    <property type="match status" value="1"/>
</dbReference>
<keyword evidence="2" id="KW-0472">Membrane</keyword>
<feature type="transmembrane region" description="Helical" evidence="2">
    <location>
        <begin position="218"/>
        <end position="237"/>
    </location>
</feature>
<dbReference type="AlphaFoldDB" id="A0A6J4R240"/>
<evidence type="ECO:0000256" key="1">
    <source>
        <dbReference type="SAM" id="MobiDB-lite"/>
    </source>
</evidence>
<dbReference type="InterPro" id="IPR052722">
    <property type="entry name" value="PgpH_phosphodiesterase"/>
</dbReference>
<name>A0A6J4R240_9ACTN</name>
<feature type="transmembrane region" description="Helical" evidence="2">
    <location>
        <begin position="188"/>
        <end position="206"/>
    </location>
</feature>
<reference evidence="4" key="1">
    <citation type="submission" date="2020-02" db="EMBL/GenBank/DDBJ databases">
        <authorList>
            <person name="Meier V. D."/>
        </authorList>
    </citation>
    <scope>NUCLEOTIDE SEQUENCE</scope>
    <source>
        <strain evidence="4">AVDCRST_MAG14</strain>
    </source>
</reference>
<keyword evidence="2" id="KW-1133">Transmembrane helix</keyword>
<feature type="transmembrane region" description="Helical" evidence="2">
    <location>
        <begin position="150"/>
        <end position="176"/>
    </location>
</feature>
<dbReference type="CDD" id="cd00077">
    <property type="entry name" value="HDc"/>
    <property type="match status" value="1"/>
</dbReference>
<feature type="transmembrane region" description="Helical" evidence="2">
    <location>
        <begin position="120"/>
        <end position="144"/>
    </location>
</feature>